<organism evidence="4 5">
    <name type="scientific">Acetobacterium tundrae</name>
    <dbReference type="NCBI Taxonomy" id="132932"/>
    <lineage>
        <taxon>Bacteria</taxon>
        <taxon>Bacillati</taxon>
        <taxon>Bacillota</taxon>
        <taxon>Clostridia</taxon>
        <taxon>Eubacteriales</taxon>
        <taxon>Eubacteriaceae</taxon>
        <taxon>Acetobacterium</taxon>
    </lineage>
</organism>
<evidence type="ECO:0000256" key="1">
    <source>
        <dbReference type="SAM" id="MobiDB-lite"/>
    </source>
</evidence>
<accession>A0ABR6WQ89</accession>
<keyword evidence="2" id="KW-1133">Transmembrane helix</keyword>
<proteinExistence type="predicted"/>
<dbReference type="Proteomes" id="UP000653358">
    <property type="component" value="Unassembled WGS sequence"/>
</dbReference>
<sequence>MARLGYAARGIIYFVIGLLAVLMAVGYGGKTTDQQGAISMIGAQPDGSPVSRCQKNTQG</sequence>
<dbReference type="Pfam" id="PF06724">
    <property type="entry name" value="DUF1206"/>
    <property type="match status" value="1"/>
</dbReference>
<keyword evidence="5" id="KW-1185">Reference proteome</keyword>
<reference evidence="4 5" key="1">
    <citation type="journal article" date="2020" name="mSystems">
        <title>Defining Genomic and Predicted Metabolic Features of the Acetobacterium Genus.</title>
        <authorList>
            <person name="Ross D.E."/>
            <person name="Marshall C.W."/>
            <person name="Gulliver D."/>
            <person name="May H.D."/>
            <person name="Norman R.S."/>
        </authorList>
    </citation>
    <scope>NUCLEOTIDE SEQUENCE [LARGE SCALE GENOMIC DNA]</scope>
    <source>
        <strain evidence="4 5">DSM 9173</strain>
    </source>
</reference>
<name>A0ABR6WQ89_9FIRM</name>
<feature type="region of interest" description="Disordered" evidence="1">
    <location>
        <begin position="40"/>
        <end position="59"/>
    </location>
</feature>
<dbReference type="InterPro" id="IPR009597">
    <property type="entry name" value="DUF1206"/>
</dbReference>
<feature type="transmembrane region" description="Helical" evidence="2">
    <location>
        <begin position="6"/>
        <end position="27"/>
    </location>
</feature>
<evidence type="ECO:0000313" key="5">
    <source>
        <dbReference type="Proteomes" id="UP000653358"/>
    </source>
</evidence>
<evidence type="ECO:0000259" key="3">
    <source>
        <dbReference type="Pfam" id="PF06724"/>
    </source>
</evidence>
<keyword evidence="2" id="KW-0472">Membrane</keyword>
<comment type="caution">
    <text evidence="4">The sequence shown here is derived from an EMBL/GenBank/DDBJ whole genome shotgun (WGS) entry which is preliminary data.</text>
</comment>
<evidence type="ECO:0000313" key="4">
    <source>
        <dbReference type="EMBL" id="MBC3798592.1"/>
    </source>
</evidence>
<dbReference type="EMBL" id="WJBB01000038">
    <property type="protein sequence ID" value="MBC3798592.1"/>
    <property type="molecule type" value="Genomic_DNA"/>
</dbReference>
<gene>
    <name evidence="4" type="ORF">GH807_16345</name>
</gene>
<evidence type="ECO:0000256" key="2">
    <source>
        <dbReference type="SAM" id="Phobius"/>
    </source>
</evidence>
<feature type="domain" description="DUF1206" evidence="3">
    <location>
        <begin position="4"/>
        <end position="48"/>
    </location>
</feature>
<keyword evidence="2" id="KW-0812">Transmembrane</keyword>
<protein>
    <submittedName>
        <fullName evidence="4">DUF1206 domain-containing protein</fullName>
    </submittedName>
</protein>